<dbReference type="OrthoDB" id="3946700at2759"/>
<reference evidence="2 3" key="1">
    <citation type="submission" date="2015-07" db="EMBL/GenBank/DDBJ databases">
        <title>Comparative genomics of the Sigatoka disease complex on banana suggests a link between parallel evolutionary changes in Pseudocercospora fijiensis and Pseudocercospora eumusae and increased virulence on the banana host.</title>
        <authorList>
            <person name="Chang T.-C."/>
            <person name="Salvucci A."/>
            <person name="Crous P.W."/>
            <person name="Stergiopoulos I."/>
        </authorList>
    </citation>
    <scope>NUCLEOTIDE SEQUENCE [LARGE SCALE GENOMIC DNA]</scope>
    <source>
        <strain evidence="2 3">CBS 114824</strain>
    </source>
</reference>
<sequence>MGLPIWRHPDEQKSSSSTGPKPDPTACSRSSIRRRPSIHGNRRVRRAPPPPRHPFVLPPRSTRSPPPSAGFNALREQRRGDDRGVPPISTLLEAANRPRSTRLPPPPPPPVPEPRSYLQATRGGAPARTHAQSAERALQERERNARLQEIRNRARREELYGLRERPGHDFEVIDLSEDENGESEENRALRRSPTPPANRDDPSVPMHTIVLNPGEPLRILRSPEPMRSRRRPDSRDGSSARRSTLPTPPLETSGPEDSVFITHPEAHAARRGLRRAHPLSHAWRPDSPVDGLGDRERSPESNNTWEIMQTTITPDESLPSAESSFTSAAASHSFNASSNNTQMTDQDSRVNSGDDSDSSSEDDICNDVEMVNSEAVAEDMYHGEMGTLEGRERIARHQEIRRQEGNRFALVNEPPSVDIGFRLVEEALETPEGRERIMRYRTDALGPQHWEEMLAASQRRNRSIRRNRRDAGDQTRRQGSPDGTLDRWIIRSRPEYGEEVRNVASEISDQVHDYFRRYARSALANGSHSSRARTIDLRSPPPEYESPQQDENAMVSRDGPVSHPVSPPSQGSEREVSEALLSGDVQSSDGQDLDSMRRIVERLAARDDVPEDWWMSMGLNFSRARPQERRRPGTVVAGPDEPTSRVRSGRVDRHERGNSRL</sequence>
<feature type="compositionally biased region" description="Pro residues" evidence="1">
    <location>
        <begin position="103"/>
        <end position="113"/>
    </location>
</feature>
<feature type="compositionally biased region" description="Polar residues" evidence="1">
    <location>
        <begin position="300"/>
        <end position="314"/>
    </location>
</feature>
<feature type="region of interest" description="Disordered" evidence="1">
    <location>
        <begin position="525"/>
        <end position="591"/>
    </location>
</feature>
<feature type="compositionally biased region" description="Basic and acidic residues" evidence="1">
    <location>
        <begin position="137"/>
        <end position="171"/>
    </location>
</feature>
<feature type="compositionally biased region" description="Acidic residues" evidence="1">
    <location>
        <begin position="172"/>
        <end position="183"/>
    </location>
</feature>
<feature type="compositionally biased region" description="Basic and acidic residues" evidence="1">
    <location>
        <begin position="75"/>
        <end position="84"/>
    </location>
</feature>
<dbReference type="EMBL" id="LFZN01000104">
    <property type="protein sequence ID" value="KXS98851.1"/>
    <property type="molecule type" value="Genomic_DNA"/>
</dbReference>
<feature type="region of interest" description="Disordered" evidence="1">
    <location>
        <begin position="457"/>
        <end position="490"/>
    </location>
</feature>
<organism evidence="2 3">
    <name type="scientific">Pseudocercospora eumusae</name>
    <dbReference type="NCBI Taxonomy" id="321146"/>
    <lineage>
        <taxon>Eukaryota</taxon>
        <taxon>Fungi</taxon>
        <taxon>Dikarya</taxon>
        <taxon>Ascomycota</taxon>
        <taxon>Pezizomycotina</taxon>
        <taxon>Dothideomycetes</taxon>
        <taxon>Dothideomycetidae</taxon>
        <taxon>Mycosphaerellales</taxon>
        <taxon>Mycosphaerellaceae</taxon>
        <taxon>Pseudocercospora</taxon>
    </lineage>
</organism>
<feature type="compositionally biased region" description="Low complexity" evidence="1">
    <location>
        <begin position="320"/>
        <end position="341"/>
    </location>
</feature>
<proteinExistence type="predicted"/>
<gene>
    <name evidence="2" type="ORF">AC578_10869</name>
</gene>
<feature type="compositionally biased region" description="Acidic residues" evidence="1">
    <location>
        <begin position="354"/>
        <end position="366"/>
    </location>
</feature>
<accession>A0A139H8S1</accession>
<evidence type="ECO:0000313" key="2">
    <source>
        <dbReference type="EMBL" id="KXS98851.1"/>
    </source>
</evidence>
<feature type="compositionally biased region" description="Basic residues" evidence="1">
    <location>
        <begin position="31"/>
        <end position="46"/>
    </location>
</feature>
<feature type="compositionally biased region" description="Basic and acidic residues" evidence="1">
    <location>
        <begin position="224"/>
        <end position="239"/>
    </location>
</feature>
<dbReference type="AlphaFoldDB" id="A0A139H8S1"/>
<comment type="caution">
    <text evidence="2">The sequence shown here is derived from an EMBL/GenBank/DDBJ whole genome shotgun (WGS) entry which is preliminary data.</text>
</comment>
<feature type="compositionally biased region" description="Pro residues" evidence="1">
    <location>
        <begin position="47"/>
        <end position="57"/>
    </location>
</feature>
<protein>
    <submittedName>
        <fullName evidence="2">Uncharacterized protein</fullName>
    </submittedName>
</protein>
<feature type="compositionally biased region" description="Basic residues" evidence="1">
    <location>
        <begin position="269"/>
        <end position="278"/>
    </location>
</feature>
<keyword evidence="3" id="KW-1185">Reference proteome</keyword>
<dbReference type="Proteomes" id="UP000070133">
    <property type="component" value="Unassembled WGS sequence"/>
</dbReference>
<evidence type="ECO:0000313" key="3">
    <source>
        <dbReference type="Proteomes" id="UP000070133"/>
    </source>
</evidence>
<feature type="region of interest" description="Disordered" evidence="1">
    <location>
        <begin position="622"/>
        <end position="661"/>
    </location>
</feature>
<feature type="compositionally biased region" description="Basic residues" evidence="1">
    <location>
        <begin position="459"/>
        <end position="468"/>
    </location>
</feature>
<name>A0A139H8S1_9PEZI</name>
<feature type="region of interest" description="Disordered" evidence="1">
    <location>
        <begin position="1"/>
        <end position="366"/>
    </location>
</feature>
<evidence type="ECO:0000256" key="1">
    <source>
        <dbReference type="SAM" id="MobiDB-lite"/>
    </source>
</evidence>
<feature type="compositionally biased region" description="Basic and acidic residues" evidence="1">
    <location>
        <begin position="649"/>
        <end position="661"/>
    </location>
</feature>